<dbReference type="AlphaFoldDB" id="A0A9P4HDX6"/>
<dbReference type="EMBL" id="ML978174">
    <property type="protein sequence ID" value="KAF2032247.1"/>
    <property type="molecule type" value="Genomic_DNA"/>
</dbReference>
<accession>A0A9P4HDX6</accession>
<organism evidence="1 2">
    <name type="scientific">Setomelanomma holmii</name>
    <dbReference type="NCBI Taxonomy" id="210430"/>
    <lineage>
        <taxon>Eukaryota</taxon>
        <taxon>Fungi</taxon>
        <taxon>Dikarya</taxon>
        <taxon>Ascomycota</taxon>
        <taxon>Pezizomycotina</taxon>
        <taxon>Dothideomycetes</taxon>
        <taxon>Pleosporomycetidae</taxon>
        <taxon>Pleosporales</taxon>
        <taxon>Pleosporineae</taxon>
        <taxon>Phaeosphaeriaceae</taxon>
        <taxon>Setomelanomma</taxon>
    </lineage>
</organism>
<evidence type="ECO:0000313" key="2">
    <source>
        <dbReference type="Proteomes" id="UP000799777"/>
    </source>
</evidence>
<gene>
    <name evidence="1" type="ORF">EK21DRAFT_87369</name>
</gene>
<name>A0A9P4HDX6_9PLEO</name>
<proteinExistence type="predicted"/>
<protein>
    <submittedName>
        <fullName evidence="1">Uncharacterized protein</fullName>
    </submittedName>
</protein>
<sequence>MGEDFEYIEDRHHLLNDFGELVERNPAPADSARHSAQPAKDRADTCRADAGLCVAAVMEEGAYCCRQHKCLKDFCKEDAAPPSNFCQGYHRCHYNDSVSREPDLGCVNEAVASLGIFCWKRGGSRLNHFTRQTKLRQSDNKCSWTYCGQQRWPNSTLWCPKRVSSWHDEPIQQESNYAIWGKFCGGCVESSLIPPLCDRSYESHYPRTDMCKSCASPRCTGSMWCFIHKCRGNNGHCVEEAVRLSHGARTLTALNFCEHHRCFAKHACNRERVNQEGCQKHSNY</sequence>
<keyword evidence="2" id="KW-1185">Reference proteome</keyword>
<dbReference type="Proteomes" id="UP000799777">
    <property type="component" value="Unassembled WGS sequence"/>
</dbReference>
<reference evidence="1" key="1">
    <citation type="journal article" date="2020" name="Stud. Mycol.">
        <title>101 Dothideomycetes genomes: a test case for predicting lifestyles and emergence of pathogens.</title>
        <authorList>
            <person name="Haridas S."/>
            <person name="Albert R."/>
            <person name="Binder M."/>
            <person name="Bloem J."/>
            <person name="Labutti K."/>
            <person name="Salamov A."/>
            <person name="Andreopoulos B."/>
            <person name="Baker S."/>
            <person name="Barry K."/>
            <person name="Bills G."/>
            <person name="Bluhm B."/>
            <person name="Cannon C."/>
            <person name="Castanera R."/>
            <person name="Culley D."/>
            <person name="Daum C."/>
            <person name="Ezra D."/>
            <person name="Gonzalez J."/>
            <person name="Henrissat B."/>
            <person name="Kuo A."/>
            <person name="Liang C."/>
            <person name="Lipzen A."/>
            <person name="Lutzoni F."/>
            <person name="Magnuson J."/>
            <person name="Mondo S."/>
            <person name="Nolan M."/>
            <person name="Ohm R."/>
            <person name="Pangilinan J."/>
            <person name="Park H.-J."/>
            <person name="Ramirez L."/>
            <person name="Alfaro M."/>
            <person name="Sun H."/>
            <person name="Tritt A."/>
            <person name="Yoshinaga Y."/>
            <person name="Zwiers L.-H."/>
            <person name="Turgeon B."/>
            <person name="Goodwin S."/>
            <person name="Spatafora J."/>
            <person name="Crous P."/>
            <person name="Grigoriev I."/>
        </authorList>
    </citation>
    <scope>NUCLEOTIDE SEQUENCE</scope>
    <source>
        <strain evidence="1">CBS 110217</strain>
    </source>
</reference>
<evidence type="ECO:0000313" key="1">
    <source>
        <dbReference type="EMBL" id="KAF2032247.1"/>
    </source>
</evidence>
<comment type="caution">
    <text evidence="1">The sequence shown here is derived from an EMBL/GenBank/DDBJ whole genome shotgun (WGS) entry which is preliminary data.</text>
</comment>